<dbReference type="EMBL" id="CP036271">
    <property type="protein sequence ID" value="QDT56666.1"/>
    <property type="molecule type" value="Genomic_DNA"/>
</dbReference>
<keyword evidence="4" id="KW-1185">Reference proteome</keyword>
<dbReference type="InterPro" id="IPR007837">
    <property type="entry name" value="DinB"/>
</dbReference>
<dbReference type="SUPFAM" id="SSF109854">
    <property type="entry name" value="DinB/YfiT-like putative metalloenzymes"/>
    <property type="match status" value="1"/>
</dbReference>
<proteinExistence type="inferred from homology"/>
<evidence type="ECO:0000313" key="4">
    <source>
        <dbReference type="Proteomes" id="UP000315700"/>
    </source>
</evidence>
<dbReference type="InterPro" id="IPR034660">
    <property type="entry name" value="DinB/YfiT-like"/>
</dbReference>
<accession>A0A517SKM3</accession>
<dbReference type="Gene3D" id="1.20.120.450">
    <property type="entry name" value="dinb family like domain"/>
    <property type="match status" value="1"/>
</dbReference>
<dbReference type="OrthoDB" id="119432at2"/>
<evidence type="ECO:0000256" key="1">
    <source>
        <dbReference type="ARBA" id="ARBA00008635"/>
    </source>
</evidence>
<evidence type="ECO:0000256" key="2">
    <source>
        <dbReference type="ARBA" id="ARBA00022723"/>
    </source>
</evidence>
<dbReference type="InParanoid" id="A0A517SKM3"/>
<gene>
    <name evidence="3" type="ORF">Pan44_47230</name>
</gene>
<evidence type="ECO:0000313" key="3">
    <source>
        <dbReference type="EMBL" id="QDT56666.1"/>
    </source>
</evidence>
<reference evidence="3 4" key="1">
    <citation type="submission" date="2019-02" db="EMBL/GenBank/DDBJ databases">
        <title>Deep-cultivation of Planctomycetes and their phenomic and genomic characterization uncovers novel biology.</title>
        <authorList>
            <person name="Wiegand S."/>
            <person name="Jogler M."/>
            <person name="Boedeker C."/>
            <person name="Pinto D."/>
            <person name="Vollmers J."/>
            <person name="Rivas-Marin E."/>
            <person name="Kohn T."/>
            <person name="Peeters S.H."/>
            <person name="Heuer A."/>
            <person name="Rast P."/>
            <person name="Oberbeckmann S."/>
            <person name="Bunk B."/>
            <person name="Jeske O."/>
            <person name="Meyerdierks A."/>
            <person name="Storesund J.E."/>
            <person name="Kallscheuer N."/>
            <person name="Luecker S."/>
            <person name="Lage O.M."/>
            <person name="Pohl T."/>
            <person name="Merkel B.J."/>
            <person name="Hornburger P."/>
            <person name="Mueller R.-W."/>
            <person name="Bruemmer F."/>
            <person name="Labrenz M."/>
            <person name="Spormann A.M."/>
            <person name="Op den Camp H."/>
            <person name="Overmann J."/>
            <person name="Amann R."/>
            <person name="Jetten M.S.M."/>
            <person name="Mascher T."/>
            <person name="Medema M.H."/>
            <person name="Devos D.P."/>
            <person name="Kaster A.-K."/>
            <person name="Ovreas L."/>
            <person name="Rohde M."/>
            <person name="Galperin M.Y."/>
            <person name="Jogler C."/>
        </authorList>
    </citation>
    <scope>NUCLEOTIDE SEQUENCE [LARGE SCALE GENOMIC DNA]</scope>
    <source>
        <strain evidence="3 4">Pan44</strain>
    </source>
</reference>
<dbReference type="RefSeq" id="WP_145034110.1">
    <property type="nucleotide sequence ID" value="NZ_CP036271.1"/>
</dbReference>
<dbReference type="AlphaFoldDB" id="A0A517SKM3"/>
<dbReference type="GO" id="GO:0046872">
    <property type="term" value="F:metal ion binding"/>
    <property type="evidence" value="ECO:0007669"/>
    <property type="project" value="UniProtKB-KW"/>
</dbReference>
<dbReference type="Pfam" id="PF05163">
    <property type="entry name" value="DinB"/>
    <property type="match status" value="1"/>
</dbReference>
<organism evidence="3 4">
    <name type="scientific">Caulifigura coniformis</name>
    <dbReference type="NCBI Taxonomy" id="2527983"/>
    <lineage>
        <taxon>Bacteria</taxon>
        <taxon>Pseudomonadati</taxon>
        <taxon>Planctomycetota</taxon>
        <taxon>Planctomycetia</taxon>
        <taxon>Planctomycetales</taxon>
        <taxon>Planctomycetaceae</taxon>
        <taxon>Caulifigura</taxon>
    </lineage>
</organism>
<sequence length="166" mass="18615">MTMAQTLIPEYDQETANTRKVLERVPDDKFDWKAHPKSHTMGWVANHLAEGVGWIEGIVNYDNWDVNPPGGPKYQSPDLRSTREVLASFDSAVVAGRKALQAVSDADFQKEWALLDNGKPIISMPRAAMVRIYGINHLIHHRAFLCSYLRLNNIPVPGMYGPSGDE</sequence>
<dbReference type="KEGG" id="ccos:Pan44_47230"/>
<dbReference type="Proteomes" id="UP000315700">
    <property type="component" value="Chromosome"/>
</dbReference>
<keyword evidence="2" id="KW-0479">Metal-binding</keyword>
<name>A0A517SKM3_9PLAN</name>
<comment type="similarity">
    <text evidence="1">Belongs to the DinB family.</text>
</comment>
<protein>
    <submittedName>
        <fullName evidence="3">DinB family protein</fullName>
    </submittedName>
</protein>